<dbReference type="InterPro" id="IPR007621">
    <property type="entry name" value="TPM_dom"/>
</dbReference>
<dbReference type="Proteomes" id="UP000036834">
    <property type="component" value="Unassembled WGS sequence"/>
</dbReference>
<dbReference type="RefSeq" id="WP_049739425.1">
    <property type="nucleotide sequence ID" value="NZ_BJON01000023.1"/>
</dbReference>
<evidence type="ECO:0000256" key="2">
    <source>
        <dbReference type="SAM" id="Phobius"/>
    </source>
</evidence>
<evidence type="ECO:0000313" key="7">
    <source>
        <dbReference type="Proteomes" id="UP000319578"/>
    </source>
</evidence>
<accession>A0A0K9YP38</accession>
<keyword evidence="2" id="KW-0812">Transmembrane</keyword>
<feature type="compositionally biased region" description="Gly residues" evidence="1">
    <location>
        <begin position="243"/>
        <end position="255"/>
    </location>
</feature>
<dbReference type="Proteomes" id="UP000319578">
    <property type="component" value="Unassembled WGS sequence"/>
</dbReference>
<evidence type="ECO:0000313" key="5">
    <source>
        <dbReference type="EMBL" id="KNB70441.1"/>
    </source>
</evidence>
<keyword evidence="2" id="KW-1133">Transmembrane helix</keyword>
<proteinExistence type="predicted"/>
<evidence type="ECO:0000256" key="1">
    <source>
        <dbReference type="SAM" id="MobiDB-lite"/>
    </source>
</evidence>
<evidence type="ECO:0000313" key="6">
    <source>
        <dbReference type="Proteomes" id="UP000036834"/>
    </source>
</evidence>
<dbReference type="AlphaFoldDB" id="A0A0K9YP38"/>
<reference evidence="4 7" key="3">
    <citation type="submission" date="2019-06" db="EMBL/GenBank/DDBJ databases">
        <title>Whole genome shotgun sequence of Brevibacillus reuszeri NBRC 15719.</title>
        <authorList>
            <person name="Hosoyama A."/>
            <person name="Uohara A."/>
            <person name="Ohji S."/>
            <person name="Ichikawa N."/>
        </authorList>
    </citation>
    <scope>NUCLEOTIDE SEQUENCE [LARGE SCALE GENOMIC DNA]</scope>
    <source>
        <strain evidence="4 7">NBRC 15719</strain>
    </source>
</reference>
<sequence length="267" mass="29283">MRRSGVIVAVLFLFVFCMSFALQIQIVEAAGVETKQLIYDDAGLLSQDEYNELSALAKQYGAKRETDIIILTTNNEVDGDVMKMTEDFYDEKAPGYDKPHGNAVILTLDMKNREIYLAGFYKAKTYLDNERLDKIRTKITSDLTSGDYALAFQTYIQTVDKYMGVRPGVDPDNPLFNIWVQVGASVIIGGIVVAMMTLRSRGRVTVNRMTYEDAEASGVLDHLDQYIRTTVTKQKIEKNNNSGSGGGGGGGGTTSGGHSHSGSRGSF</sequence>
<organism evidence="5 6">
    <name type="scientific">Brevibacillus reuszeri</name>
    <dbReference type="NCBI Taxonomy" id="54915"/>
    <lineage>
        <taxon>Bacteria</taxon>
        <taxon>Bacillati</taxon>
        <taxon>Bacillota</taxon>
        <taxon>Bacilli</taxon>
        <taxon>Bacillales</taxon>
        <taxon>Paenibacillaceae</taxon>
        <taxon>Brevibacillus</taxon>
    </lineage>
</organism>
<name>A0A0K9YP38_9BACL</name>
<dbReference type="Pfam" id="PF04536">
    <property type="entry name" value="TPM_phosphatase"/>
    <property type="match status" value="1"/>
</dbReference>
<keyword evidence="2" id="KW-0472">Membrane</keyword>
<dbReference type="Gene3D" id="3.10.310.50">
    <property type="match status" value="1"/>
</dbReference>
<feature type="compositionally biased region" description="Low complexity" evidence="1">
    <location>
        <begin position="256"/>
        <end position="267"/>
    </location>
</feature>
<reference evidence="5" key="2">
    <citation type="submission" date="2015-07" db="EMBL/GenBank/DDBJ databases">
        <title>MeaNS - Measles Nucleotide Surveillance Program.</title>
        <authorList>
            <person name="Tran T."/>
            <person name="Druce J."/>
        </authorList>
    </citation>
    <scope>NUCLEOTIDE SEQUENCE</scope>
    <source>
        <strain evidence="5">DSM 9887</strain>
    </source>
</reference>
<dbReference type="EMBL" id="LGIQ01000009">
    <property type="protein sequence ID" value="KNB70441.1"/>
    <property type="molecule type" value="Genomic_DNA"/>
</dbReference>
<gene>
    <name evidence="4" type="primary">ydjH</name>
    <name evidence="5" type="ORF">ADS79_16035</name>
    <name evidence="4" type="ORF">BRE01_55590</name>
</gene>
<dbReference type="PATRIC" id="fig|54915.3.peg.2238"/>
<feature type="transmembrane region" description="Helical" evidence="2">
    <location>
        <begin position="178"/>
        <end position="198"/>
    </location>
</feature>
<feature type="domain" description="TPM" evidence="3">
    <location>
        <begin position="38"/>
        <end position="161"/>
    </location>
</feature>
<keyword evidence="7" id="KW-1185">Reference proteome</keyword>
<evidence type="ECO:0000259" key="3">
    <source>
        <dbReference type="Pfam" id="PF04536"/>
    </source>
</evidence>
<comment type="caution">
    <text evidence="5">The sequence shown here is derived from an EMBL/GenBank/DDBJ whole genome shotgun (WGS) entry which is preliminary data.</text>
</comment>
<evidence type="ECO:0000313" key="4">
    <source>
        <dbReference type="EMBL" id="GED71857.1"/>
    </source>
</evidence>
<dbReference type="EMBL" id="BJON01000023">
    <property type="protein sequence ID" value="GED71857.1"/>
    <property type="molecule type" value="Genomic_DNA"/>
</dbReference>
<dbReference type="STRING" id="54915.ADS79_16035"/>
<dbReference type="OrthoDB" id="9806054at2"/>
<protein>
    <submittedName>
        <fullName evidence="4">UPF0603 protein YdjH</fullName>
    </submittedName>
</protein>
<reference evidence="6" key="1">
    <citation type="submission" date="2015-07" db="EMBL/GenBank/DDBJ databases">
        <title>Genome sequencing project for genomic taxonomy and phylogenomics of Bacillus-like bacteria.</title>
        <authorList>
            <person name="Liu B."/>
            <person name="Wang J."/>
            <person name="Zhu Y."/>
            <person name="Liu G."/>
            <person name="Chen Q."/>
            <person name="Chen Z."/>
            <person name="Lan J."/>
            <person name="Che J."/>
            <person name="Ge C."/>
            <person name="Shi H."/>
            <person name="Pan Z."/>
            <person name="Liu X."/>
        </authorList>
    </citation>
    <scope>NUCLEOTIDE SEQUENCE [LARGE SCALE GENOMIC DNA]</scope>
    <source>
        <strain evidence="6">DSM 9887</strain>
    </source>
</reference>
<feature type="region of interest" description="Disordered" evidence="1">
    <location>
        <begin position="234"/>
        <end position="267"/>
    </location>
</feature>